<dbReference type="GO" id="GO:0006425">
    <property type="term" value="P:glutaminyl-tRNA aminoacylation"/>
    <property type="evidence" value="ECO:0007669"/>
    <property type="project" value="UniProtKB-UniRule"/>
</dbReference>
<dbReference type="Gene3D" id="2.40.240.10">
    <property type="entry name" value="Ribosomal Protein L25, Chain P"/>
    <property type="match status" value="2"/>
</dbReference>
<feature type="domain" description="Glutamyl/glutaminyl-tRNA synthetase class Ib anti-codon binding" evidence="11">
    <location>
        <begin position="337"/>
        <end position="436"/>
    </location>
</feature>
<dbReference type="Gene3D" id="1.10.1160.10">
    <property type="entry name" value="Glutamyl-trna Synthetase, Domain 2"/>
    <property type="match status" value="1"/>
</dbReference>
<feature type="short sequence motif" description="'KMSKS' region" evidence="8">
    <location>
        <begin position="265"/>
        <end position="269"/>
    </location>
</feature>
<dbReference type="AlphaFoldDB" id="A0A7X1E3V1"/>
<feature type="domain" description="Glutamyl/glutaminyl-tRNA synthetase class Ib catalytic" evidence="10">
    <location>
        <begin position="27"/>
        <end position="334"/>
    </location>
</feature>
<dbReference type="GO" id="GO:0006424">
    <property type="term" value="P:glutamyl-tRNA aminoacylation"/>
    <property type="evidence" value="ECO:0007669"/>
    <property type="project" value="UniProtKB-UniRule"/>
</dbReference>
<dbReference type="GO" id="GO:0004819">
    <property type="term" value="F:glutamine-tRNA ligase activity"/>
    <property type="evidence" value="ECO:0007669"/>
    <property type="project" value="UniProtKB-UniRule"/>
</dbReference>
<feature type="binding site" evidence="8">
    <location>
        <begin position="258"/>
        <end position="259"/>
    </location>
    <ligand>
        <name>ATP</name>
        <dbReference type="ChEBI" id="CHEBI:30616"/>
    </ligand>
</feature>
<keyword evidence="7 8" id="KW-0030">Aminoacyl-tRNA synthetase</keyword>
<comment type="subunit">
    <text evidence="8">Monomer.</text>
</comment>
<reference evidence="13 14" key="1">
    <citation type="submission" date="2020-07" db="EMBL/GenBank/DDBJ databases">
        <authorList>
            <person name="Feng X."/>
        </authorList>
    </citation>
    <scope>NUCLEOTIDE SEQUENCE [LARGE SCALE GENOMIC DNA]</scope>
    <source>
        <strain evidence="13 14">JCM14086</strain>
    </source>
</reference>
<dbReference type="InterPro" id="IPR050132">
    <property type="entry name" value="Gln/Glu-tRNA_Ligase"/>
</dbReference>
<dbReference type="InterPro" id="IPR004514">
    <property type="entry name" value="Gln-tRNA-synth"/>
</dbReference>
<dbReference type="InterPro" id="IPR049437">
    <property type="entry name" value="tRNA-synt_1c_C2"/>
</dbReference>
<comment type="catalytic activity">
    <reaction evidence="8">
        <text>tRNA(Gln) + L-glutamine + ATP = L-glutaminyl-tRNA(Gln) + AMP + diphosphate</text>
        <dbReference type="Rhea" id="RHEA:20121"/>
        <dbReference type="Rhea" id="RHEA-COMP:9662"/>
        <dbReference type="Rhea" id="RHEA-COMP:9681"/>
        <dbReference type="ChEBI" id="CHEBI:30616"/>
        <dbReference type="ChEBI" id="CHEBI:33019"/>
        <dbReference type="ChEBI" id="CHEBI:58359"/>
        <dbReference type="ChEBI" id="CHEBI:78442"/>
        <dbReference type="ChEBI" id="CHEBI:78521"/>
        <dbReference type="ChEBI" id="CHEBI:456215"/>
        <dbReference type="EC" id="6.1.1.18"/>
    </reaction>
</comment>
<dbReference type="InterPro" id="IPR020059">
    <property type="entry name" value="Glu/Gln-tRNA-synth_Ib_codon-bd"/>
</dbReference>
<dbReference type="FunFam" id="1.10.1160.10:FF:000001">
    <property type="entry name" value="Glutamine--tRNA ligase"/>
    <property type="match status" value="1"/>
</dbReference>
<feature type="binding site" evidence="8">
    <location>
        <begin position="266"/>
        <end position="268"/>
    </location>
    <ligand>
        <name>ATP</name>
        <dbReference type="ChEBI" id="CHEBI:30616"/>
    </ligand>
</feature>
<feature type="binding site" evidence="8">
    <location>
        <position position="229"/>
    </location>
    <ligand>
        <name>ATP</name>
        <dbReference type="ChEBI" id="CHEBI:30616"/>
    </ligand>
</feature>
<feature type="binding site" evidence="8">
    <location>
        <begin position="34"/>
        <end position="36"/>
    </location>
    <ligand>
        <name>ATP</name>
        <dbReference type="ChEBI" id="CHEBI:30616"/>
    </ligand>
</feature>
<feature type="binding site" evidence="8">
    <location>
        <position position="210"/>
    </location>
    <ligand>
        <name>L-glutamine</name>
        <dbReference type="ChEBI" id="CHEBI:58359"/>
    </ligand>
</feature>
<dbReference type="InterPro" id="IPR020058">
    <property type="entry name" value="Glu/Gln-tRNA-synth_Ib_cat-dom"/>
</dbReference>
<dbReference type="InterPro" id="IPR022861">
    <property type="entry name" value="Gln_tRNA_ligase_bac"/>
</dbReference>
<dbReference type="EC" id="6.1.1.18" evidence="8"/>
<evidence type="ECO:0000313" key="13">
    <source>
        <dbReference type="EMBL" id="MBC2601323.1"/>
    </source>
</evidence>
<dbReference type="EMBL" id="JACHVA010000052">
    <property type="protein sequence ID" value="MBC2601323.1"/>
    <property type="molecule type" value="Genomic_DNA"/>
</dbReference>
<keyword evidence="6 8" id="KW-0648">Protein biosynthesis</keyword>
<dbReference type="SUPFAM" id="SSF50715">
    <property type="entry name" value="Ribosomal protein L25-like"/>
    <property type="match status" value="1"/>
</dbReference>
<evidence type="ECO:0000256" key="8">
    <source>
        <dbReference type="HAMAP-Rule" id="MF_00126"/>
    </source>
</evidence>
<evidence type="ECO:0000256" key="6">
    <source>
        <dbReference type="ARBA" id="ARBA00022917"/>
    </source>
</evidence>
<protein>
    <recommendedName>
        <fullName evidence="8">Glutamine--tRNA ligase</fullName>
        <ecNumber evidence="8">6.1.1.18</ecNumber>
    </recommendedName>
    <alternativeName>
        <fullName evidence="8">Glutaminyl-tRNA synthetase</fullName>
        <shortName evidence="8">GlnRS</shortName>
    </alternativeName>
</protein>
<dbReference type="GO" id="GO:0005829">
    <property type="term" value="C:cytosol"/>
    <property type="evidence" value="ECO:0007669"/>
    <property type="project" value="TreeGrafter"/>
</dbReference>
<evidence type="ECO:0000256" key="5">
    <source>
        <dbReference type="ARBA" id="ARBA00022840"/>
    </source>
</evidence>
<dbReference type="InterPro" id="IPR020061">
    <property type="entry name" value="Glu_tRNA_lig_a-bdl"/>
</dbReference>
<dbReference type="PRINTS" id="PR00987">
    <property type="entry name" value="TRNASYNTHGLU"/>
</dbReference>
<dbReference type="InterPro" id="IPR014729">
    <property type="entry name" value="Rossmann-like_a/b/a_fold"/>
</dbReference>
<feature type="binding site" evidence="8">
    <location>
        <begin position="40"/>
        <end position="46"/>
    </location>
    <ligand>
        <name>ATP</name>
        <dbReference type="ChEBI" id="CHEBI:30616"/>
    </ligand>
</feature>
<dbReference type="SUPFAM" id="SSF52374">
    <property type="entry name" value="Nucleotidylyl transferase"/>
    <property type="match status" value="1"/>
</dbReference>
<evidence type="ECO:0000259" key="10">
    <source>
        <dbReference type="Pfam" id="PF00749"/>
    </source>
</evidence>
<dbReference type="InterPro" id="IPR000924">
    <property type="entry name" value="Glu/Gln-tRNA-synth"/>
</dbReference>
<evidence type="ECO:0000259" key="12">
    <source>
        <dbReference type="Pfam" id="PF20974"/>
    </source>
</evidence>
<dbReference type="InterPro" id="IPR020056">
    <property type="entry name" value="Rbsml_bL25/Gln-tRNA_synth_N"/>
</dbReference>
<feature type="binding site" evidence="8">
    <location>
        <position position="66"/>
    </location>
    <ligand>
        <name>L-glutamine</name>
        <dbReference type="ChEBI" id="CHEBI:58359"/>
    </ligand>
</feature>
<dbReference type="FunFam" id="2.40.240.10:FF:000001">
    <property type="entry name" value="Glutamine--tRNA ligase"/>
    <property type="match status" value="1"/>
</dbReference>
<evidence type="ECO:0000256" key="3">
    <source>
        <dbReference type="ARBA" id="ARBA00022598"/>
    </source>
</evidence>
<comment type="caution">
    <text evidence="13">The sequence shown here is derived from an EMBL/GenBank/DDBJ whole genome shotgun (WGS) entry which is preliminary data.</text>
</comment>
<evidence type="ECO:0000256" key="7">
    <source>
        <dbReference type="ARBA" id="ARBA00023146"/>
    </source>
</evidence>
<comment type="similarity">
    <text evidence="1 8 9">Belongs to the class-I aminoacyl-tRNA synthetase family.</text>
</comment>
<feature type="domain" description="tRNA synthetases class I (E and Q) anti-codon binding" evidence="12">
    <location>
        <begin position="453"/>
        <end position="525"/>
    </location>
</feature>
<dbReference type="CDD" id="cd00807">
    <property type="entry name" value="GlnRS_core"/>
    <property type="match status" value="1"/>
</dbReference>
<dbReference type="Pfam" id="PF00749">
    <property type="entry name" value="tRNA-synt_1c"/>
    <property type="match status" value="1"/>
</dbReference>
<keyword evidence="2 8" id="KW-0963">Cytoplasm</keyword>
<dbReference type="PANTHER" id="PTHR43097">
    <property type="entry name" value="GLUTAMINE-TRNA LIGASE"/>
    <property type="match status" value="1"/>
</dbReference>
<dbReference type="NCBIfam" id="NF011291">
    <property type="entry name" value="PRK14703.1"/>
    <property type="match status" value="1"/>
</dbReference>
<name>A0A7X1E3V1_9BACT</name>
<sequence length="549" mass="63213">MSAEEHQDFVRRIVADDVAAGKCPDGVATRFPPEPNGYLHLGHAKSICLNFGIAEEFGGRCNLRFDDTNPEKEDEEYVESIRQDIRWLGFEWDRECFASDYFEQLFEWGLALIDKGHAYVCELNGEEIRRTRGTLTEPGEASPYRDRPAAESRDLFQRMRAGEFPDGSRVLRAKIDMAHPNLNLRDPVLYRIRRAHHHRTGDAWPIYPTYDYTHGQSDSIEKITHSVCTLEFENHRPLYDWFIEKLEIFPSRQYEFARLNLEYTLMSKRRLIQLVTEGHVRGWDDPRLPTLRGIRRRGVPAEAIRNFCRTIGVTKFDSVTDYALFEHCVRDVMNRDCSRAMAVLDPIPVTITNFGEDEELEVEAVNNPEKPEAGARKVPFSNRIFIERSDFMENPPKKFFRLSPGSEVRLRYAYVLRCDGVEKDEAGNIVGLTASVDRDTLGKQPEGRKVKGVIHWVSQQHAIPAEVRLYDRLYSVPNPGAERDPVEDLNPESLKIIEGYLEPSLGEIPNGESVQFERTGYFARDPDSSPDRPVFNRTVTLKDSWGKKK</sequence>
<evidence type="ECO:0000256" key="2">
    <source>
        <dbReference type="ARBA" id="ARBA00022490"/>
    </source>
</evidence>
<keyword evidence="14" id="KW-1185">Reference proteome</keyword>
<dbReference type="Gene3D" id="3.90.800.10">
    <property type="entry name" value="Glutamyl-tRNA Synthetase, Domain 3"/>
    <property type="match status" value="1"/>
</dbReference>
<evidence type="ECO:0000256" key="1">
    <source>
        <dbReference type="ARBA" id="ARBA00005594"/>
    </source>
</evidence>
<dbReference type="FunFam" id="3.90.800.10:FF:000001">
    <property type="entry name" value="Glutamine--tRNA ligase"/>
    <property type="match status" value="1"/>
</dbReference>
<dbReference type="FunFam" id="3.40.50.620:FF:000037">
    <property type="entry name" value="Glutamine--tRNA ligase cytoplasmic"/>
    <property type="match status" value="1"/>
</dbReference>
<dbReference type="InterPro" id="IPR011035">
    <property type="entry name" value="Ribosomal_bL25/Gln-tRNA_synth"/>
</dbReference>
<feature type="short sequence motif" description="'HIGH' region" evidence="8">
    <location>
        <begin position="33"/>
        <end position="43"/>
    </location>
</feature>
<dbReference type="RefSeq" id="WP_185692038.1">
    <property type="nucleotide sequence ID" value="NZ_JACHVA010000052.1"/>
</dbReference>
<evidence type="ECO:0000256" key="9">
    <source>
        <dbReference type="RuleBase" id="RU363037"/>
    </source>
</evidence>
<dbReference type="NCBIfam" id="TIGR00440">
    <property type="entry name" value="glnS"/>
    <property type="match status" value="1"/>
</dbReference>
<evidence type="ECO:0000259" key="11">
    <source>
        <dbReference type="Pfam" id="PF03950"/>
    </source>
</evidence>
<keyword evidence="3 8" id="KW-0436">Ligase</keyword>
<dbReference type="HAMAP" id="MF_00126">
    <property type="entry name" value="Gln_tRNA_synth"/>
    <property type="match status" value="1"/>
</dbReference>
<dbReference type="Pfam" id="PF20974">
    <property type="entry name" value="tRNA-synt_1c_C2"/>
    <property type="match status" value="1"/>
</dbReference>
<comment type="caution">
    <text evidence="8">Lacks conserved residue(s) required for the propagation of feature annotation.</text>
</comment>
<gene>
    <name evidence="8" type="primary">glnS</name>
    <name evidence="13" type="ORF">H5P30_05990</name>
</gene>
<proteinExistence type="inferred from homology"/>
<comment type="subcellular location">
    <subcellularLocation>
        <location evidence="8">Cytoplasm</location>
    </subcellularLocation>
</comment>
<keyword evidence="5 8" id="KW-0067">ATP-binding</keyword>
<organism evidence="13 14">
    <name type="scientific">Puniceicoccus vermicola</name>
    <dbReference type="NCBI Taxonomy" id="388746"/>
    <lineage>
        <taxon>Bacteria</taxon>
        <taxon>Pseudomonadati</taxon>
        <taxon>Verrucomicrobiota</taxon>
        <taxon>Opitutia</taxon>
        <taxon>Puniceicoccales</taxon>
        <taxon>Puniceicoccaceae</taxon>
        <taxon>Puniceicoccus</taxon>
    </lineage>
</organism>
<dbReference type="Pfam" id="PF03950">
    <property type="entry name" value="tRNA-synt_1c_C"/>
    <property type="match status" value="1"/>
</dbReference>
<dbReference type="Proteomes" id="UP000525652">
    <property type="component" value="Unassembled WGS sequence"/>
</dbReference>
<dbReference type="PANTHER" id="PTHR43097:SF5">
    <property type="entry name" value="GLUTAMATE--TRNA LIGASE"/>
    <property type="match status" value="1"/>
</dbReference>
<evidence type="ECO:0000313" key="14">
    <source>
        <dbReference type="Proteomes" id="UP000525652"/>
    </source>
</evidence>
<keyword evidence="4 8" id="KW-0547">Nucleotide-binding</keyword>
<accession>A0A7X1E3V1</accession>
<evidence type="ECO:0000256" key="4">
    <source>
        <dbReference type="ARBA" id="ARBA00022741"/>
    </source>
</evidence>
<dbReference type="Gene3D" id="3.40.50.620">
    <property type="entry name" value="HUPs"/>
    <property type="match status" value="1"/>
</dbReference>
<dbReference type="GO" id="GO:0005524">
    <property type="term" value="F:ATP binding"/>
    <property type="evidence" value="ECO:0007669"/>
    <property type="project" value="UniProtKB-UniRule"/>
</dbReference>